<feature type="non-terminal residue" evidence="1">
    <location>
        <position position="129"/>
    </location>
</feature>
<dbReference type="EMBL" id="UINC01192142">
    <property type="protein sequence ID" value="SVE07136.1"/>
    <property type="molecule type" value="Genomic_DNA"/>
</dbReference>
<name>A0A383AGU3_9ZZZZ</name>
<accession>A0A383AGU3</accession>
<gene>
    <name evidence="1" type="ORF">METZ01_LOCUS459990</name>
</gene>
<organism evidence="1">
    <name type="scientific">marine metagenome</name>
    <dbReference type="NCBI Taxonomy" id="408172"/>
    <lineage>
        <taxon>unclassified sequences</taxon>
        <taxon>metagenomes</taxon>
        <taxon>ecological metagenomes</taxon>
    </lineage>
</organism>
<dbReference type="SUPFAM" id="SSF49464">
    <property type="entry name" value="Carboxypeptidase regulatory domain-like"/>
    <property type="match status" value="1"/>
</dbReference>
<dbReference type="InterPro" id="IPR008969">
    <property type="entry name" value="CarboxyPept-like_regulatory"/>
</dbReference>
<evidence type="ECO:0000313" key="1">
    <source>
        <dbReference type="EMBL" id="SVE07136.1"/>
    </source>
</evidence>
<proteinExistence type="predicted"/>
<dbReference type="Gene3D" id="2.60.40.1120">
    <property type="entry name" value="Carboxypeptidase-like, regulatory domain"/>
    <property type="match status" value="1"/>
</dbReference>
<dbReference type="AlphaFoldDB" id="A0A383AGU3"/>
<protein>
    <recommendedName>
        <fullName evidence="2">TonB-dependent receptor plug domain-containing protein</fullName>
    </recommendedName>
</protein>
<dbReference type="Pfam" id="PF13715">
    <property type="entry name" value="CarbopepD_reg_2"/>
    <property type="match status" value="1"/>
</dbReference>
<sequence>MIKKVFTTFLILATSICLAQKHTVSGTILDKVDNAPLIGANIMLDGTNHGAASDKNGKFSIPNVEAGDFTIVASYMGYSTFTQEISVPNDENSSIAIALDREAIKLDEYVVTASRRRERIEDAPAAISI</sequence>
<reference evidence="1" key="1">
    <citation type="submission" date="2018-05" db="EMBL/GenBank/DDBJ databases">
        <authorList>
            <person name="Lanie J.A."/>
            <person name="Ng W.-L."/>
            <person name="Kazmierczak K.M."/>
            <person name="Andrzejewski T.M."/>
            <person name="Davidsen T.M."/>
            <person name="Wayne K.J."/>
            <person name="Tettelin H."/>
            <person name="Glass J.I."/>
            <person name="Rusch D."/>
            <person name="Podicherti R."/>
            <person name="Tsui H.-C.T."/>
            <person name="Winkler M.E."/>
        </authorList>
    </citation>
    <scope>NUCLEOTIDE SEQUENCE</scope>
</reference>
<evidence type="ECO:0008006" key="2">
    <source>
        <dbReference type="Google" id="ProtNLM"/>
    </source>
</evidence>